<protein>
    <submittedName>
        <fullName evidence="1">Uncharacterized protein</fullName>
    </submittedName>
</protein>
<name>A0A4Y9YA52_9AGAM</name>
<dbReference type="OrthoDB" id="21502at2759"/>
<dbReference type="AlphaFoldDB" id="A0A4Y9YA52"/>
<dbReference type="Gene3D" id="3.30.559.10">
    <property type="entry name" value="Chloramphenicol acetyltransferase-like domain"/>
    <property type="match status" value="1"/>
</dbReference>
<proteinExistence type="predicted"/>
<reference evidence="1 2" key="1">
    <citation type="submission" date="2019-02" db="EMBL/GenBank/DDBJ databases">
        <title>Genome sequencing of the rare red list fungi Dentipellis fragilis.</title>
        <authorList>
            <person name="Buettner E."/>
            <person name="Kellner H."/>
        </authorList>
    </citation>
    <scope>NUCLEOTIDE SEQUENCE [LARGE SCALE GENOMIC DNA]</scope>
    <source>
        <strain evidence="1 2">DSM 105465</strain>
    </source>
</reference>
<dbReference type="STRING" id="205917.A0A4Y9YA52"/>
<accession>A0A4Y9YA52</accession>
<gene>
    <name evidence="1" type="ORF">EVG20_g7884</name>
</gene>
<dbReference type="InterPro" id="IPR023213">
    <property type="entry name" value="CAT-like_dom_sf"/>
</dbReference>
<evidence type="ECO:0000313" key="2">
    <source>
        <dbReference type="Proteomes" id="UP000298327"/>
    </source>
</evidence>
<evidence type="ECO:0000313" key="1">
    <source>
        <dbReference type="EMBL" id="TFY59195.1"/>
    </source>
</evidence>
<sequence>MPITPPLPVSSLSSSSLSSISSSSQHMSLGALALHIRDTVQAQLTPQASETWLRWRLAHKDELKVFFEPWWGRFNVVTNWREMRLMEVDFSGALGPRGEGESEGAEEKVKCVYGVGQRAAAVRAAALDRAVGGRPEWRHVDERVYAALGVARYARVWEDCRRDGAGGGGGRGRGSECCVVLLEGVPRT</sequence>
<dbReference type="EMBL" id="SEOQ01000634">
    <property type="protein sequence ID" value="TFY59195.1"/>
    <property type="molecule type" value="Genomic_DNA"/>
</dbReference>
<organism evidence="1 2">
    <name type="scientific">Dentipellis fragilis</name>
    <dbReference type="NCBI Taxonomy" id="205917"/>
    <lineage>
        <taxon>Eukaryota</taxon>
        <taxon>Fungi</taxon>
        <taxon>Dikarya</taxon>
        <taxon>Basidiomycota</taxon>
        <taxon>Agaricomycotina</taxon>
        <taxon>Agaricomycetes</taxon>
        <taxon>Russulales</taxon>
        <taxon>Hericiaceae</taxon>
        <taxon>Dentipellis</taxon>
    </lineage>
</organism>
<dbReference type="Proteomes" id="UP000298327">
    <property type="component" value="Unassembled WGS sequence"/>
</dbReference>
<keyword evidence="2" id="KW-1185">Reference proteome</keyword>
<comment type="caution">
    <text evidence="1">The sequence shown here is derived from an EMBL/GenBank/DDBJ whole genome shotgun (WGS) entry which is preliminary data.</text>
</comment>